<dbReference type="GO" id="GO:0003677">
    <property type="term" value="F:DNA binding"/>
    <property type="evidence" value="ECO:0007669"/>
    <property type="project" value="UniProtKB-KW"/>
</dbReference>
<evidence type="ECO:0000256" key="2">
    <source>
        <dbReference type="ARBA" id="ARBA00023015"/>
    </source>
</evidence>
<name>A0A1M6I0B5_9FLAO</name>
<dbReference type="Proteomes" id="UP000184432">
    <property type="component" value="Unassembled WGS sequence"/>
</dbReference>
<dbReference type="NCBIfam" id="TIGR02937">
    <property type="entry name" value="sigma70-ECF"/>
    <property type="match status" value="1"/>
</dbReference>
<proteinExistence type="inferred from homology"/>
<evidence type="ECO:0000256" key="3">
    <source>
        <dbReference type="ARBA" id="ARBA00023082"/>
    </source>
</evidence>
<dbReference type="Pfam" id="PF08281">
    <property type="entry name" value="Sigma70_r4_2"/>
    <property type="match status" value="1"/>
</dbReference>
<dbReference type="SUPFAM" id="SSF88659">
    <property type="entry name" value="Sigma3 and sigma4 domains of RNA polymerase sigma factors"/>
    <property type="match status" value="1"/>
</dbReference>
<reference evidence="9" key="1">
    <citation type="submission" date="2016-11" db="EMBL/GenBank/DDBJ databases">
        <authorList>
            <person name="Varghese N."/>
            <person name="Submissions S."/>
        </authorList>
    </citation>
    <scope>NUCLEOTIDE SEQUENCE [LARGE SCALE GENOMIC DNA]</scope>
    <source>
        <strain evidence="9">DSM 22623</strain>
    </source>
</reference>
<dbReference type="InterPro" id="IPR013249">
    <property type="entry name" value="RNA_pol_sigma70_r4_t2"/>
</dbReference>
<dbReference type="PANTHER" id="PTHR43133:SF8">
    <property type="entry name" value="RNA POLYMERASE SIGMA FACTOR HI_1459-RELATED"/>
    <property type="match status" value="1"/>
</dbReference>
<dbReference type="EMBL" id="FQYP01000007">
    <property type="protein sequence ID" value="SHJ27949.1"/>
    <property type="molecule type" value="Genomic_DNA"/>
</dbReference>
<dbReference type="STRING" id="570521.SAMN04488508_10734"/>
<dbReference type="Gene3D" id="1.10.10.10">
    <property type="entry name" value="Winged helix-like DNA-binding domain superfamily/Winged helix DNA-binding domain"/>
    <property type="match status" value="1"/>
</dbReference>
<feature type="domain" description="RNA polymerase sigma-70 region 2" evidence="6">
    <location>
        <begin position="11"/>
        <end position="78"/>
    </location>
</feature>
<dbReference type="RefSeq" id="WP_073317763.1">
    <property type="nucleotide sequence ID" value="NZ_FQYP01000007.1"/>
</dbReference>
<protein>
    <submittedName>
        <fullName evidence="8">RNA polymerase sigma-70 factor, ECF subfamily</fullName>
    </submittedName>
</protein>
<sequence length="271" mass="31258">MKITESEFEQLFKENQPKLKSFIYRLVTNTEDVEDLSQETFIKAYKNLNKFKGESTFKTWLFAIANNLIKDHFKAQKRWTRNAQDNCSQSIKNSSTLQAEVMNIYAKNAFDIKNHIDYCFTCVMKYLPLERHVAIMLADIYDFKVAEICKIMDKTEGSIKHLLFKGRKTMKEVFAEDCTLIHKTGACWKCSELSNTGNTKAETQKKIAQLELVKAKKRGDTTKLYKMRTALIKGIDPLQSSNFQLHDFLLNQTNAANGKTYPKVDKACSDL</sequence>
<accession>A0A1M6I0B5</accession>
<keyword evidence="2" id="KW-0805">Transcription regulation</keyword>
<evidence type="ECO:0000256" key="1">
    <source>
        <dbReference type="ARBA" id="ARBA00010641"/>
    </source>
</evidence>
<evidence type="ECO:0000256" key="4">
    <source>
        <dbReference type="ARBA" id="ARBA00023125"/>
    </source>
</evidence>
<dbReference type="InterPro" id="IPR013325">
    <property type="entry name" value="RNA_pol_sigma_r2"/>
</dbReference>
<evidence type="ECO:0000259" key="6">
    <source>
        <dbReference type="Pfam" id="PF04542"/>
    </source>
</evidence>
<dbReference type="InterPro" id="IPR036388">
    <property type="entry name" value="WH-like_DNA-bd_sf"/>
</dbReference>
<evidence type="ECO:0000313" key="9">
    <source>
        <dbReference type="Proteomes" id="UP000184432"/>
    </source>
</evidence>
<evidence type="ECO:0000256" key="5">
    <source>
        <dbReference type="ARBA" id="ARBA00023163"/>
    </source>
</evidence>
<dbReference type="GO" id="GO:0016987">
    <property type="term" value="F:sigma factor activity"/>
    <property type="evidence" value="ECO:0007669"/>
    <property type="project" value="UniProtKB-KW"/>
</dbReference>
<keyword evidence="3" id="KW-0731">Sigma factor</keyword>
<dbReference type="InterPro" id="IPR007627">
    <property type="entry name" value="RNA_pol_sigma70_r2"/>
</dbReference>
<evidence type="ECO:0000313" key="8">
    <source>
        <dbReference type="EMBL" id="SHJ27949.1"/>
    </source>
</evidence>
<dbReference type="AlphaFoldDB" id="A0A1M6I0B5"/>
<dbReference type="InterPro" id="IPR014284">
    <property type="entry name" value="RNA_pol_sigma-70_dom"/>
</dbReference>
<organism evidence="8 9">
    <name type="scientific">Aquimarina spongiae</name>
    <dbReference type="NCBI Taxonomy" id="570521"/>
    <lineage>
        <taxon>Bacteria</taxon>
        <taxon>Pseudomonadati</taxon>
        <taxon>Bacteroidota</taxon>
        <taxon>Flavobacteriia</taxon>
        <taxon>Flavobacteriales</taxon>
        <taxon>Flavobacteriaceae</taxon>
        <taxon>Aquimarina</taxon>
    </lineage>
</organism>
<dbReference type="InterPro" id="IPR039425">
    <property type="entry name" value="RNA_pol_sigma-70-like"/>
</dbReference>
<dbReference type="GO" id="GO:0006352">
    <property type="term" value="P:DNA-templated transcription initiation"/>
    <property type="evidence" value="ECO:0007669"/>
    <property type="project" value="InterPro"/>
</dbReference>
<dbReference type="SUPFAM" id="SSF88946">
    <property type="entry name" value="Sigma2 domain of RNA polymerase sigma factors"/>
    <property type="match status" value="1"/>
</dbReference>
<dbReference type="Pfam" id="PF04542">
    <property type="entry name" value="Sigma70_r2"/>
    <property type="match status" value="1"/>
</dbReference>
<dbReference type="PANTHER" id="PTHR43133">
    <property type="entry name" value="RNA POLYMERASE ECF-TYPE SIGMA FACTO"/>
    <property type="match status" value="1"/>
</dbReference>
<gene>
    <name evidence="8" type="ORF">SAMN04488508_10734</name>
</gene>
<dbReference type="Gene3D" id="1.10.1740.10">
    <property type="match status" value="1"/>
</dbReference>
<dbReference type="InterPro" id="IPR013324">
    <property type="entry name" value="RNA_pol_sigma_r3/r4-like"/>
</dbReference>
<keyword evidence="5" id="KW-0804">Transcription</keyword>
<comment type="similarity">
    <text evidence="1">Belongs to the sigma-70 factor family. ECF subfamily.</text>
</comment>
<evidence type="ECO:0000259" key="7">
    <source>
        <dbReference type="Pfam" id="PF08281"/>
    </source>
</evidence>
<keyword evidence="9" id="KW-1185">Reference proteome</keyword>
<dbReference type="OrthoDB" id="9795666at2"/>
<feature type="domain" description="RNA polymerase sigma factor 70 region 4 type 2" evidence="7">
    <location>
        <begin position="120"/>
        <end position="170"/>
    </location>
</feature>
<keyword evidence="4" id="KW-0238">DNA-binding</keyword>